<dbReference type="EnsemblMetazoa" id="XM_022791694">
    <property type="protein sequence ID" value="XP_022647429"/>
    <property type="gene ID" value="LOC111244492"/>
</dbReference>
<evidence type="ECO:0000256" key="1">
    <source>
        <dbReference type="ARBA" id="ARBA00004604"/>
    </source>
</evidence>
<dbReference type="InParanoid" id="A0A7M7J7R7"/>
<dbReference type="PANTHER" id="PTHR31109:SF2">
    <property type="entry name" value="RIBOSOME BIOGENESIS PROTEIN SLX9 HOMOLOG"/>
    <property type="match status" value="1"/>
</dbReference>
<dbReference type="Proteomes" id="UP000594260">
    <property type="component" value="Unplaced"/>
</dbReference>
<sequence length="244" mass="27793">MAKAKSRRFKYHLAAKKRQDEKSATAIGKQNVSGDINEINAGQGQRSQSLDSAPQQPMFNPFAGLKIDPASLNVNLNVPPPEEWDRKTVVSIYKEVTKGKNKKEKAKVKKELILKKLQAARQFEIDLKERKKREETVITKDLKPLLDSLPSVDLMFHEASEKATETHASRKSGQNKVKKDRNGMKAKQKHKEMMKDIAIFKSVLADSHFKENPTETILNHVTFAVQKEHLELRKAKKEAVNFVR</sequence>
<dbReference type="RefSeq" id="XP_022647427.1">
    <property type="nucleotide sequence ID" value="XM_022791692.1"/>
</dbReference>
<dbReference type="KEGG" id="vde:111244492"/>
<evidence type="ECO:0000313" key="6">
    <source>
        <dbReference type="Proteomes" id="UP000594260"/>
    </source>
</evidence>
<dbReference type="GO" id="GO:0030686">
    <property type="term" value="C:90S preribosome"/>
    <property type="evidence" value="ECO:0007669"/>
    <property type="project" value="InterPro"/>
</dbReference>
<feature type="region of interest" description="Disordered" evidence="4">
    <location>
        <begin position="1"/>
        <end position="59"/>
    </location>
</feature>
<dbReference type="PANTHER" id="PTHR31109">
    <property type="entry name" value="PROTEIN FAM207A"/>
    <property type="match status" value="1"/>
</dbReference>
<accession>A0A7M7J7R7</accession>
<comment type="similarity">
    <text evidence="2">Belongs to the SLX9 family.</text>
</comment>
<dbReference type="FunCoup" id="A0A7M7J7R7">
    <property type="interactions" value="690"/>
</dbReference>
<feature type="compositionally biased region" description="Basic residues" evidence="4">
    <location>
        <begin position="176"/>
        <end position="191"/>
    </location>
</feature>
<dbReference type="InterPro" id="IPR028160">
    <property type="entry name" value="Slx9-like"/>
</dbReference>
<reference evidence="5" key="1">
    <citation type="submission" date="2021-01" db="UniProtKB">
        <authorList>
            <consortium name="EnsemblMetazoa"/>
        </authorList>
    </citation>
    <scope>IDENTIFICATION</scope>
</reference>
<feature type="compositionally biased region" description="Polar residues" evidence="4">
    <location>
        <begin position="28"/>
        <end position="58"/>
    </location>
</feature>
<evidence type="ECO:0000313" key="5">
    <source>
        <dbReference type="EnsemblMetazoa" id="XP_022647427"/>
    </source>
</evidence>
<dbReference type="EnsemblMetazoa" id="XM_022791693">
    <property type="protein sequence ID" value="XP_022647428"/>
    <property type="gene ID" value="LOC111244492"/>
</dbReference>
<organism evidence="5 6">
    <name type="scientific">Varroa destructor</name>
    <name type="common">Honeybee mite</name>
    <dbReference type="NCBI Taxonomy" id="109461"/>
    <lineage>
        <taxon>Eukaryota</taxon>
        <taxon>Metazoa</taxon>
        <taxon>Ecdysozoa</taxon>
        <taxon>Arthropoda</taxon>
        <taxon>Chelicerata</taxon>
        <taxon>Arachnida</taxon>
        <taxon>Acari</taxon>
        <taxon>Parasitiformes</taxon>
        <taxon>Mesostigmata</taxon>
        <taxon>Gamasina</taxon>
        <taxon>Dermanyssoidea</taxon>
        <taxon>Varroidae</taxon>
        <taxon>Varroa</taxon>
    </lineage>
</organism>
<dbReference type="OrthoDB" id="18703at2759"/>
<feature type="region of interest" description="Disordered" evidence="4">
    <location>
        <begin position="162"/>
        <end position="191"/>
    </location>
</feature>
<dbReference type="GO" id="GO:0000462">
    <property type="term" value="P:maturation of SSU-rRNA from tricistronic rRNA transcript (SSU-rRNA, 5.8S rRNA, LSU-rRNA)"/>
    <property type="evidence" value="ECO:0007669"/>
    <property type="project" value="InterPro"/>
</dbReference>
<dbReference type="Pfam" id="PF15341">
    <property type="entry name" value="SLX9"/>
    <property type="match status" value="1"/>
</dbReference>
<keyword evidence="6" id="KW-1185">Reference proteome</keyword>
<evidence type="ECO:0000256" key="3">
    <source>
        <dbReference type="ARBA" id="ARBA00023242"/>
    </source>
</evidence>
<evidence type="ECO:0000256" key="2">
    <source>
        <dbReference type="ARBA" id="ARBA00011022"/>
    </source>
</evidence>
<proteinExistence type="inferred from homology"/>
<dbReference type="RefSeq" id="XP_022647429.1">
    <property type="nucleotide sequence ID" value="XM_022791694.1"/>
</dbReference>
<dbReference type="OMA" id="DLMFHEA"/>
<keyword evidence="3" id="KW-0539">Nucleus</keyword>
<dbReference type="EnsemblMetazoa" id="XM_022791692">
    <property type="protein sequence ID" value="XP_022647427"/>
    <property type="gene ID" value="LOC111244492"/>
</dbReference>
<dbReference type="GO" id="GO:0005730">
    <property type="term" value="C:nucleolus"/>
    <property type="evidence" value="ECO:0007669"/>
    <property type="project" value="UniProtKB-SubCell"/>
</dbReference>
<evidence type="ECO:0000256" key="4">
    <source>
        <dbReference type="SAM" id="MobiDB-lite"/>
    </source>
</evidence>
<dbReference type="GO" id="GO:0030688">
    <property type="term" value="C:preribosome, small subunit precursor"/>
    <property type="evidence" value="ECO:0007669"/>
    <property type="project" value="InterPro"/>
</dbReference>
<protein>
    <submittedName>
        <fullName evidence="5">Uncharacterized protein</fullName>
    </submittedName>
</protein>
<comment type="subcellular location">
    <subcellularLocation>
        <location evidence="1">Nucleus</location>
        <location evidence="1">Nucleolus</location>
    </subcellularLocation>
</comment>
<dbReference type="GeneID" id="111244492"/>
<dbReference type="RefSeq" id="XP_022647428.1">
    <property type="nucleotide sequence ID" value="XM_022791693.1"/>
</dbReference>
<name>A0A7M7J7R7_VARDE</name>
<dbReference type="AlphaFoldDB" id="A0A7M7J7R7"/>
<feature type="compositionally biased region" description="Basic residues" evidence="4">
    <location>
        <begin position="1"/>
        <end position="16"/>
    </location>
</feature>